<dbReference type="KEGG" id="sfol:H3H32_19460"/>
<dbReference type="AlphaFoldDB" id="A0A7G5H7C2"/>
<keyword evidence="2" id="KW-0732">Signal</keyword>
<keyword evidence="1" id="KW-0472">Membrane</keyword>
<dbReference type="Gene3D" id="1.25.40.10">
    <property type="entry name" value="Tetratricopeptide repeat domain"/>
    <property type="match status" value="1"/>
</dbReference>
<evidence type="ECO:0000256" key="1">
    <source>
        <dbReference type="SAM" id="Phobius"/>
    </source>
</evidence>
<organism evidence="3 4">
    <name type="scientific">Spirosoma foliorum</name>
    <dbReference type="NCBI Taxonomy" id="2710596"/>
    <lineage>
        <taxon>Bacteria</taxon>
        <taxon>Pseudomonadati</taxon>
        <taxon>Bacteroidota</taxon>
        <taxon>Cytophagia</taxon>
        <taxon>Cytophagales</taxon>
        <taxon>Cytophagaceae</taxon>
        <taxon>Spirosoma</taxon>
    </lineage>
</organism>
<reference evidence="3 4" key="1">
    <citation type="submission" date="2020-07" db="EMBL/GenBank/DDBJ databases">
        <title>Spirosoma foliorum sp. nov., isolated from the leaves on the Nejang mountain Korea, Republic of.</title>
        <authorList>
            <person name="Ho H."/>
            <person name="Lee Y.-J."/>
            <person name="Nurcahyanto D.-A."/>
            <person name="Kim S.-G."/>
        </authorList>
    </citation>
    <scope>NUCLEOTIDE SEQUENCE [LARGE SCALE GENOMIC DNA]</scope>
    <source>
        <strain evidence="3 4">PL0136</strain>
    </source>
</reference>
<dbReference type="SUPFAM" id="SSF48452">
    <property type="entry name" value="TPR-like"/>
    <property type="match status" value="1"/>
</dbReference>
<dbReference type="InterPro" id="IPR011990">
    <property type="entry name" value="TPR-like_helical_dom_sf"/>
</dbReference>
<dbReference type="Proteomes" id="UP000515369">
    <property type="component" value="Chromosome"/>
</dbReference>
<gene>
    <name evidence="3" type="ORF">H3H32_19460</name>
</gene>
<keyword evidence="1" id="KW-0812">Transmembrane</keyword>
<feature type="transmembrane region" description="Helical" evidence="1">
    <location>
        <begin position="256"/>
        <end position="276"/>
    </location>
</feature>
<protein>
    <recommendedName>
        <fullName evidence="5">Tetratricopeptide repeat protein</fullName>
    </recommendedName>
</protein>
<dbReference type="SMART" id="SM00028">
    <property type="entry name" value="TPR"/>
    <property type="match status" value="3"/>
</dbReference>
<dbReference type="EMBL" id="CP059732">
    <property type="protein sequence ID" value="QMW07014.1"/>
    <property type="molecule type" value="Genomic_DNA"/>
</dbReference>
<accession>A0A7G5H7C2</accession>
<evidence type="ECO:0000313" key="4">
    <source>
        <dbReference type="Proteomes" id="UP000515369"/>
    </source>
</evidence>
<feature type="transmembrane region" description="Helical" evidence="1">
    <location>
        <begin position="185"/>
        <end position="204"/>
    </location>
</feature>
<dbReference type="InterPro" id="IPR019734">
    <property type="entry name" value="TPR_rpt"/>
</dbReference>
<feature type="signal peptide" evidence="2">
    <location>
        <begin position="1"/>
        <end position="23"/>
    </location>
</feature>
<keyword evidence="1" id="KW-1133">Transmembrane helix</keyword>
<sequence>MFKPLHHFMLVLLLSLVGLPAFQALGRTTEATVVVDDEYDRYKKRGDDYFKEGKYLEARRQYQNCLEVPGFENDAYAKEQIQECTIGLKLRQQADDALKQGKSQEAVRFFGQLLNLNPDDALTKVQLADLYEREGNQLFNQKQYAEARLKYTEAGKYASITKKETLLIQIRTIDDLTRPKYPKLVGLKVFTGLVAVGAGAYALILRNDYQSKMGTLSQISQTVDPTGSGVISDRSAYLQYTDAYNAAEAAQKKNGLFKACLGVAAVATVAELYLLLHKPKPRTSAIQWKPSSQSWGLAVSYTF</sequence>
<name>A0A7G5H7C2_9BACT</name>
<evidence type="ECO:0000313" key="3">
    <source>
        <dbReference type="EMBL" id="QMW07014.1"/>
    </source>
</evidence>
<keyword evidence="4" id="KW-1185">Reference proteome</keyword>
<evidence type="ECO:0008006" key="5">
    <source>
        <dbReference type="Google" id="ProtNLM"/>
    </source>
</evidence>
<feature type="chain" id="PRO_5028890065" description="Tetratricopeptide repeat protein" evidence="2">
    <location>
        <begin position="24"/>
        <end position="303"/>
    </location>
</feature>
<evidence type="ECO:0000256" key="2">
    <source>
        <dbReference type="SAM" id="SignalP"/>
    </source>
</evidence>
<proteinExistence type="predicted"/>